<reference evidence="1 2" key="1">
    <citation type="submission" date="2022-06" db="EMBL/GenBank/DDBJ databases">
        <title>Mesorhizobium sp. strain RP14 Genome sequencing and assembly.</title>
        <authorList>
            <person name="Kim I."/>
        </authorList>
    </citation>
    <scope>NUCLEOTIDE SEQUENCE [LARGE SCALE GENOMIC DNA]</scope>
    <source>
        <strain evidence="2">RP14(2022)</strain>
    </source>
</reference>
<sequence>MFALRSSAKALATMEELFGDPAYRRFTLQDRKRLPARFFARVVGARTSRLR</sequence>
<comment type="caution">
    <text evidence="1">The sequence shown here is derived from an EMBL/GenBank/DDBJ whole genome shotgun (WGS) entry which is preliminary data.</text>
</comment>
<gene>
    <name evidence="1" type="ORF">NGM99_15210</name>
</gene>
<accession>A0ABT1C8G4</accession>
<organism evidence="1 2">
    <name type="scientific">Mesorhizobium liriopis</name>
    <dbReference type="NCBI Taxonomy" id="2953882"/>
    <lineage>
        <taxon>Bacteria</taxon>
        <taxon>Pseudomonadati</taxon>
        <taxon>Pseudomonadota</taxon>
        <taxon>Alphaproteobacteria</taxon>
        <taxon>Hyphomicrobiales</taxon>
        <taxon>Phyllobacteriaceae</taxon>
        <taxon>Mesorhizobium</taxon>
    </lineage>
</organism>
<evidence type="ECO:0000313" key="1">
    <source>
        <dbReference type="EMBL" id="MCO6051132.1"/>
    </source>
</evidence>
<keyword evidence="2" id="KW-1185">Reference proteome</keyword>
<proteinExistence type="predicted"/>
<protein>
    <submittedName>
        <fullName evidence="1">Uncharacterized protein</fullName>
    </submittedName>
</protein>
<evidence type="ECO:0000313" key="2">
    <source>
        <dbReference type="Proteomes" id="UP001205906"/>
    </source>
</evidence>
<dbReference type="EMBL" id="JAMXQS010000007">
    <property type="protein sequence ID" value="MCO6051132.1"/>
    <property type="molecule type" value="Genomic_DNA"/>
</dbReference>
<name>A0ABT1C8G4_9HYPH</name>
<dbReference type="RefSeq" id="WP_252820851.1">
    <property type="nucleotide sequence ID" value="NZ_JAMXQS010000007.1"/>
</dbReference>
<dbReference type="Proteomes" id="UP001205906">
    <property type="component" value="Unassembled WGS sequence"/>
</dbReference>